<keyword evidence="8" id="KW-1185">Reference proteome</keyword>
<evidence type="ECO:0000256" key="3">
    <source>
        <dbReference type="ARBA" id="ARBA00022692"/>
    </source>
</evidence>
<comment type="caution">
    <text evidence="7">The sequence shown here is derived from an EMBL/GenBank/DDBJ whole genome shotgun (WGS) entry which is preliminary data.</text>
</comment>
<name>A0AA88SWB3_TACVA</name>
<dbReference type="PANTHER" id="PTHR31746:SF3">
    <property type="entry name" value="TRANSMEMBRANE PROTEIN 229B"/>
    <property type="match status" value="1"/>
</dbReference>
<proteinExistence type="inferred from homology"/>
<dbReference type="GO" id="GO:0016020">
    <property type="term" value="C:membrane"/>
    <property type="evidence" value="ECO:0007669"/>
    <property type="project" value="UniProtKB-SubCell"/>
</dbReference>
<comment type="subcellular location">
    <subcellularLocation>
        <location evidence="1">Membrane</location>
        <topology evidence="1">Multi-pass membrane protein</topology>
    </subcellularLocation>
</comment>
<keyword evidence="5 6" id="KW-0472">Membrane</keyword>
<organism evidence="7 8">
    <name type="scientific">Tachysurus vachellii</name>
    <name type="common">Darkbarbel catfish</name>
    <name type="synonym">Pelteobagrus vachellii</name>
    <dbReference type="NCBI Taxonomy" id="175792"/>
    <lineage>
        <taxon>Eukaryota</taxon>
        <taxon>Metazoa</taxon>
        <taxon>Chordata</taxon>
        <taxon>Craniata</taxon>
        <taxon>Vertebrata</taxon>
        <taxon>Euteleostomi</taxon>
        <taxon>Actinopterygii</taxon>
        <taxon>Neopterygii</taxon>
        <taxon>Teleostei</taxon>
        <taxon>Ostariophysi</taxon>
        <taxon>Siluriformes</taxon>
        <taxon>Bagridae</taxon>
        <taxon>Tachysurus</taxon>
    </lineage>
</organism>
<dbReference type="InterPro" id="IPR010540">
    <property type="entry name" value="CmpB_TMEM229"/>
</dbReference>
<dbReference type="EMBL" id="JAVHJS010000007">
    <property type="protein sequence ID" value="KAK2852869.1"/>
    <property type="molecule type" value="Genomic_DNA"/>
</dbReference>
<evidence type="ECO:0000256" key="1">
    <source>
        <dbReference type="ARBA" id="ARBA00004141"/>
    </source>
</evidence>
<feature type="transmembrane region" description="Helical" evidence="6">
    <location>
        <begin position="179"/>
        <end position="200"/>
    </location>
</feature>
<feature type="transmembrane region" description="Helical" evidence="6">
    <location>
        <begin position="114"/>
        <end position="135"/>
    </location>
</feature>
<keyword evidence="3 6" id="KW-0812">Transmembrane</keyword>
<reference evidence="7" key="1">
    <citation type="submission" date="2023-08" db="EMBL/GenBank/DDBJ databases">
        <title>Pelteobagrus vachellii genome.</title>
        <authorList>
            <person name="Liu H."/>
        </authorList>
    </citation>
    <scope>NUCLEOTIDE SEQUENCE</scope>
    <source>
        <strain evidence="7">PRFRI_2022a</strain>
        <tissue evidence="7">Muscle</tissue>
    </source>
</reference>
<feature type="transmembrane region" description="Helical" evidence="6">
    <location>
        <begin position="81"/>
        <end position="102"/>
    </location>
</feature>
<dbReference type="Pfam" id="PF06541">
    <property type="entry name" value="ABC_trans_CmpB"/>
    <property type="match status" value="1"/>
</dbReference>
<protein>
    <recommendedName>
        <fullName evidence="9">Transmembrane protein 229B</fullName>
    </recommendedName>
</protein>
<evidence type="ECO:0000256" key="2">
    <source>
        <dbReference type="ARBA" id="ARBA00006371"/>
    </source>
</evidence>
<evidence type="ECO:0008006" key="9">
    <source>
        <dbReference type="Google" id="ProtNLM"/>
    </source>
</evidence>
<sequence>MSLACSGLMFSSGNIKSTDEQENVESCGTLMKGTDTEMESKTLYPRKRQSNNPGVDVGASDYLNEPLASLTPSPLSPLARLYVYALHGCLCEVAFTATWNWYYTHDQKLPGYTSLWSLLIYSLAMFFMEGLSTWLQQRHFHLLLRLTVYILFIYLWEFSWGVLLRLFEACPWDYSHFKYNLLGLVTLEYAMPWAMAALLAEKHVIRYTLKIRVNT</sequence>
<evidence type="ECO:0000313" key="8">
    <source>
        <dbReference type="Proteomes" id="UP001187315"/>
    </source>
</evidence>
<evidence type="ECO:0000313" key="7">
    <source>
        <dbReference type="EMBL" id="KAK2852869.1"/>
    </source>
</evidence>
<evidence type="ECO:0000256" key="5">
    <source>
        <dbReference type="ARBA" id="ARBA00023136"/>
    </source>
</evidence>
<evidence type="ECO:0000256" key="4">
    <source>
        <dbReference type="ARBA" id="ARBA00022989"/>
    </source>
</evidence>
<evidence type="ECO:0000256" key="6">
    <source>
        <dbReference type="SAM" id="Phobius"/>
    </source>
</evidence>
<gene>
    <name evidence="7" type="ORF">Q7C36_008070</name>
</gene>
<feature type="transmembrane region" description="Helical" evidence="6">
    <location>
        <begin position="142"/>
        <end position="167"/>
    </location>
</feature>
<dbReference type="AlphaFoldDB" id="A0AA88SWB3"/>
<comment type="similarity">
    <text evidence="2">Belongs to the TMEM229 family.</text>
</comment>
<accession>A0AA88SWB3</accession>
<dbReference type="Proteomes" id="UP001187315">
    <property type="component" value="Unassembled WGS sequence"/>
</dbReference>
<keyword evidence="4 6" id="KW-1133">Transmembrane helix</keyword>
<dbReference type="PANTHER" id="PTHR31746">
    <property type="entry name" value="TRANSMEMBRANE PROTEIN 229 FAMILY MEMBER"/>
    <property type="match status" value="1"/>
</dbReference>